<dbReference type="SUPFAM" id="SSF46785">
    <property type="entry name" value="Winged helix' DNA-binding domain"/>
    <property type="match status" value="1"/>
</dbReference>
<dbReference type="CDD" id="cd07377">
    <property type="entry name" value="WHTH_GntR"/>
    <property type="match status" value="1"/>
</dbReference>
<evidence type="ECO:0000256" key="1">
    <source>
        <dbReference type="ARBA" id="ARBA00023015"/>
    </source>
</evidence>
<accession>A0A0R1H0F5</accession>
<dbReference type="PANTHER" id="PTHR38445:SF7">
    <property type="entry name" value="GNTR-FAMILY TRANSCRIPTIONAL REGULATOR"/>
    <property type="match status" value="1"/>
</dbReference>
<dbReference type="STRING" id="1423726.FC07_GL002450"/>
<reference evidence="5 6" key="1">
    <citation type="journal article" date="2015" name="Genome Announc.">
        <title>Expanding the biotechnology potential of lactobacilli through comparative genomics of 213 strains and associated genera.</title>
        <authorList>
            <person name="Sun Z."/>
            <person name="Harris H.M."/>
            <person name="McCann A."/>
            <person name="Guo C."/>
            <person name="Argimon S."/>
            <person name="Zhang W."/>
            <person name="Yang X."/>
            <person name="Jeffery I.B."/>
            <person name="Cooney J.C."/>
            <person name="Kagawa T.F."/>
            <person name="Liu W."/>
            <person name="Song Y."/>
            <person name="Salvetti E."/>
            <person name="Wrobel A."/>
            <person name="Rasinkangas P."/>
            <person name="Parkhill J."/>
            <person name="Rea M.C."/>
            <person name="O'Sullivan O."/>
            <person name="Ritari J."/>
            <person name="Douillard F.P."/>
            <person name="Paul Ross R."/>
            <person name="Yang R."/>
            <person name="Briner A.E."/>
            <person name="Felis G.E."/>
            <person name="de Vos W.M."/>
            <person name="Barrangou R."/>
            <person name="Klaenhammer T.R."/>
            <person name="Caufield P.W."/>
            <person name="Cui Y."/>
            <person name="Zhang H."/>
            <person name="O'Toole P.W."/>
        </authorList>
    </citation>
    <scope>NUCLEOTIDE SEQUENCE [LARGE SCALE GENOMIC DNA]</scope>
    <source>
        <strain evidence="5 6">DSM 20003</strain>
    </source>
</reference>
<feature type="domain" description="HTH gntR-type" evidence="4">
    <location>
        <begin position="14"/>
        <end position="82"/>
    </location>
</feature>
<protein>
    <recommendedName>
        <fullName evidence="4">HTH gntR-type domain-containing protein</fullName>
    </recommendedName>
</protein>
<keyword evidence="1" id="KW-0805">Transcription regulation</keyword>
<evidence type="ECO:0000256" key="3">
    <source>
        <dbReference type="ARBA" id="ARBA00023163"/>
    </source>
</evidence>
<dbReference type="SMART" id="SM00345">
    <property type="entry name" value="HTH_GNTR"/>
    <property type="match status" value="1"/>
</dbReference>
<gene>
    <name evidence="5" type="ORF">FC07_GL002450</name>
</gene>
<evidence type="ECO:0000259" key="4">
    <source>
        <dbReference type="PROSITE" id="PS50949"/>
    </source>
</evidence>
<dbReference type="Pfam" id="PF00392">
    <property type="entry name" value="GntR"/>
    <property type="match status" value="1"/>
</dbReference>
<dbReference type="InterPro" id="IPR036388">
    <property type="entry name" value="WH-like_DNA-bd_sf"/>
</dbReference>
<evidence type="ECO:0000256" key="2">
    <source>
        <dbReference type="ARBA" id="ARBA00023125"/>
    </source>
</evidence>
<dbReference type="Proteomes" id="UP000051461">
    <property type="component" value="Unassembled WGS sequence"/>
</dbReference>
<proteinExistence type="predicted"/>
<dbReference type="PROSITE" id="PS50949">
    <property type="entry name" value="HTH_GNTR"/>
    <property type="match status" value="1"/>
</dbReference>
<dbReference type="PATRIC" id="fig|1423726.3.peg.2542"/>
<dbReference type="PANTHER" id="PTHR38445">
    <property type="entry name" value="HTH-TYPE TRANSCRIPTIONAL REPRESSOR YTRA"/>
    <property type="match status" value="1"/>
</dbReference>
<comment type="caution">
    <text evidence="5">The sequence shown here is derived from an EMBL/GenBank/DDBJ whole genome shotgun (WGS) entry which is preliminary data.</text>
</comment>
<keyword evidence="6" id="KW-1185">Reference proteome</keyword>
<dbReference type="GO" id="GO:0003700">
    <property type="term" value="F:DNA-binding transcription factor activity"/>
    <property type="evidence" value="ECO:0007669"/>
    <property type="project" value="InterPro"/>
</dbReference>
<dbReference type="EMBL" id="AZDA01000043">
    <property type="protein sequence ID" value="KRK39481.1"/>
    <property type="molecule type" value="Genomic_DNA"/>
</dbReference>
<dbReference type="PRINTS" id="PR00035">
    <property type="entry name" value="HTHGNTR"/>
</dbReference>
<dbReference type="GO" id="GO:0003677">
    <property type="term" value="F:DNA binding"/>
    <property type="evidence" value="ECO:0007669"/>
    <property type="project" value="UniProtKB-KW"/>
</dbReference>
<evidence type="ECO:0000313" key="5">
    <source>
        <dbReference type="EMBL" id="KRK39481.1"/>
    </source>
</evidence>
<keyword evidence="2" id="KW-0238">DNA-binding</keyword>
<sequence>MIFLQLMIQHNSMVPIYEQLYNQIQQQIMKGQLTAETVLPSVRKLAKELHISALTVKKAYDQLDASGLIHTVPGKGSFVAAVDPEMEKEAQRQEIQQELTQTITKAKQYQLTQADITTLVALLWEAN</sequence>
<organism evidence="5 6">
    <name type="scientific">Loigolactobacillus bifermentans DSM 20003</name>
    <dbReference type="NCBI Taxonomy" id="1423726"/>
    <lineage>
        <taxon>Bacteria</taxon>
        <taxon>Bacillati</taxon>
        <taxon>Bacillota</taxon>
        <taxon>Bacilli</taxon>
        <taxon>Lactobacillales</taxon>
        <taxon>Lactobacillaceae</taxon>
        <taxon>Loigolactobacillus</taxon>
    </lineage>
</organism>
<dbReference type="InterPro" id="IPR000524">
    <property type="entry name" value="Tscrpt_reg_HTH_GntR"/>
</dbReference>
<evidence type="ECO:0000313" key="6">
    <source>
        <dbReference type="Proteomes" id="UP000051461"/>
    </source>
</evidence>
<dbReference type="Gene3D" id="1.10.10.10">
    <property type="entry name" value="Winged helix-like DNA-binding domain superfamily/Winged helix DNA-binding domain"/>
    <property type="match status" value="1"/>
</dbReference>
<name>A0A0R1H0F5_9LACO</name>
<dbReference type="InterPro" id="IPR036390">
    <property type="entry name" value="WH_DNA-bd_sf"/>
</dbReference>
<keyword evidence="3" id="KW-0804">Transcription</keyword>
<dbReference type="AlphaFoldDB" id="A0A0R1H0F5"/>